<dbReference type="AlphaFoldDB" id="I3UB07"/>
<accession>I3UB07</accession>
<dbReference type="SMART" id="SM00862">
    <property type="entry name" value="Trans_reg_C"/>
    <property type="match status" value="1"/>
</dbReference>
<protein>
    <submittedName>
        <fullName evidence="4">Response regulator receiver</fullName>
    </submittedName>
</protein>
<reference evidence="5" key="2">
    <citation type="journal article" date="2013" name="PLoS ONE">
        <title>Genome implosion elicits host-confinement in Alcaligenaceae: evidence from the comparative genomics of Tetrathiobacter kashmirensis, a pathogen in the making.</title>
        <authorList>
            <person name="Ghosh W."/>
            <person name="Alam M."/>
            <person name="Roy C."/>
            <person name="Pyne P."/>
            <person name="George A."/>
            <person name="Chakraborty R."/>
            <person name="Majumder S."/>
            <person name="Agarwal A."/>
            <person name="Chakraborty S."/>
            <person name="Majumdar S."/>
            <person name="Gupta S.K."/>
        </authorList>
    </citation>
    <scope>NUCLEOTIDE SEQUENCE [LARGE SCALE GENOMIC DNA]</scope>
    <source>
        <strain evidence="5">WT001</strain>
    </source>
</reference>
<dbReference type="PROSITE" id="PS51755">
    <property type="entry name" value="OMPR_PHOB"/>
    <property type="match status" value="1"/>
</dbReference>
<feature type="DNA-binding region" description="OmpR/PhoB-type" evidence="2">
    <location>
        <begin position="14"/>
        <end position="112"/>
    </location>
</feature>
<dbReference type="EMBL" id="CP003555">
    <property type="protein sequence ID" value="AFK62195.1"/>
    <property type="molecule type" value="Genomic_DNA"/>
</dbReference>
<evidence type="ECO:0000256" key="2">
    <source>
        <dbReference type="PROSITE-ProRule" id="PRU01091"/>
    </source>
</evidence>
<dbReference type="Pfam" id="PF00486">
    <property type="entry name" value="Trans_reg_C"/>
    <property type="match status" value="1"/>
</dbReference>
<proteinExistence type="predicted"/>
<dbReference type="SUPFAM" id="SSF46894">
    <property type="entry name" value="C-terminal effector domain of the bipartite response regulators"/>
    <property type="match status" value="1"/>
</dbReference>
<dbReference type="InterPro" id="IPR016032">
    <property type="entry name" value="Sig_transdc_resp-reg_C-effctor"/>
</dbReference>
<dbReference type="KEGG" id="aka:TKWG_09345"/>
<dbReference type="GO" id="GO:0000160">
    <property type="term" value="P:phosphorelay signal transduction system"/>
    <property type="evidence" value="ECO:0007669"/>
    <property type="project" value="InterPro"/>
</dbReference>
<feature type="domain" description="OmpR/PhoB-type" evidence="3">
    <location>
        <begin position="14"/>
        <end position="112"/>
    </location>
</feature>
<evidence type="ECO:0000313" key="4">
    <source>
        <dbReference type="EMBL" id="AFK62195.1"/>
    </source>
</evidence>
<dbReference type="CDD" id="cd00383">
    <property type="entry name" value="trans_reg_C"/>
    <property type="match status" value="1"/>
</dbReference>
<dbReference type="GO" id="GO:0006355">
    <property type="term" value="P:regulation of DNA-templated transcription"/>
    <property type="evidence" value="ECO:0007669"/>
    <property type="project" value="InterPro"/>
</dbReference>
<keyword evidence="1 2" id="KW-0238">DNA-binding</keyword>
<evidence type="ECO:0000256" key="1">
    <source>
        <dbReference type="ARBA" id="ARBA00023125"/>
    </source>
</evidence>
<dbReference type="Gene3D" id="1.10.10.10">
    <property type="entry name" value="Winged helix-like DNA-binding domain superfamily/Winged helix DNA-binding domain"/>
    <property type="match status" value="1"/>
</dbReference>
<dbReference type="Proteomes" id="UP000005267">
    <property type="component" value="Chromosome"/>
</dbReference>
<dbReference type="HOGENOM" id="CLU_000445_101_4_4"/>
<evidence type="ECO:0000313" key="5">
    <source>
        <dbReference type="Proteomes" id="UP000005267"/>
    </source>
</evidence>
<dbReference type="RefSeq" id="WP_014750286.1">
    <property type="nucleotide sequence ID" value="NC_017964.1"/>
</dbReference>
<evidence type="ECO:0000259" key="3">
    <source>
        <dbReference type="PROSITE" id="PS51755"/>
    </source>
</evidence>
<organism evidence="4 5">
    <name type="scientific">Advenella kashmirensis (strain DSM 17095 / LMG 22695 / WT001)</name>
    <name type="common">Tetrathiobacter kashmirensis</name>
    <dbReference type="NCBI Taxonomy" id="1036672"/>
    <lineage>
        <taxon>Bacteria</taxon>
        <taxon>Pseudomonadati</taxon>
        <taxon>Pseudomonadota</taxon>
        <taxon>Betaproteobacteria</taxon>
        <taxon>Burkholderiales</taxon>
        <taxon>Alcaligenaceae</taxon>
    </lineage>
</organism>
<reference evidence="4 5" key="1">
    <citation type="journal article" date="2011" name="J. Bacteriol.">
        <title>Whole-genome shotgun sequencing of the sulfur-oxidizing chemoautotroph Tetrathiobacter kashmirensis.</title>
        <authorList>
            <person name="Ghosh W."/>
            <person name="George A."/>
            <person name="Agarwal A."/>
            <person name="Raj P."/>
            <person name="Alam M."/>
            <person name="Pyne P."/>
            <person name="Das Gupta S.K."/>
        </authorList>
    </citation>
    <scope>NUCLEOTIDE SEQUENCE [LARGE SCALE GENOMIC DNA]</scope>
    <source>
        <strain evidence="4 5">WT001</strain>
    </source>
</reference>
<dbReference type="STRING" id="1036672.TKWG_09345"/>
<dbReference type="InterPro" id="IPR001867">
    <property type="entry name" value="OmpR/PhoB-type_DNA-bd"/>
</dbReference>
<keyword evidence="5" id="KW-1185">Reference proteome</keyword>
<dbReference type="InterPro" id="IPR036388">
    <property type="entry name" value="WH-like_DNA-bd_sf"/>
</dbReference>
<sequence length="122" mass="13682">MKTTPENSTAFDGRNKLIVADLEIDLHSSQVRRSGVPITLSVTQFRILLYLAANLGTIIPKSALNAVLGKQPTCLNSNAVDVHIARLRRRIDQDFFPNLIHTARKKGYFLSEGFRKKEMSSQ</sequence>
<name>I3UB07_ADVKW</name>
<dbReference type="GO" id="GO:0003677">
    <property type="term" value="F:DNA binding"/>
    <property type="evidence" value="ECO:0007669"/>
    <property type="project" value="UniProtKB-UniRule"/>
</dbReference>
<gene>
    <name evidence="4" type="ordered locus">TKWG_09345</name>
</gene>